<evidence type="ECO:0000313" key="2">
    <source>
        <dbReference type="EMBL" id="VDK68628.1"/>
    </source>
</evidence>
<dbReference type="Proteomes" id="UP000277928">
    <property type="component" value="Unassembled WGS sequence"/>
</dbReference>
<proteinExistence type="predicted"/>
<keyword evidence="1" id="KW-1133">Transmembrane helix</keyword>
<feature type="transmembrane region" description="Helical" evidence="1">
    <location>
        <begin position="225"/>
        <end position="245"/>
    </location>
</feature>
<feature type="transmembrane region" description="Helical" evidence="1">
    <location>
        <begin position="117"/>
        <end position="141"/>
    </location>
</feature>
<accession>A0A3P6TRB8</accession>
<feature type="transmembrane region" description="Helical" evidence="1">
    <location>
        <begin position="184"/>
        <end position="204"/>
    </location>
</feature>
<organism evidence="2 3">
    <name type="scientific">Litomosoides sigmodontis</name>
    <name type="common">Filarial nematode worm</name>
    <dbReference type="NCBI Taxonomy" id="42156"/>
    <lineage>
        <taxon>Eukaryota</taxon>
        <taxon>Metazoa</taxon>
        <taxon>Ecdysozoa</taxon>
        <taxon>Nematoda</taxon>
        <taxon>Chromadorea</taxon>
        <taxon>Rhabditida</taxon>
        <taxon>Spirurina</taxon>
        <taxon>Spiruromorpha</taxon>
        <taxon>Filarioidea</taxon>
        <taxon>Onchocercidae</taxon>
        <taxon>Litomosoides</taxon>
    </lineage>
</organism>
<protein>
    <recommendedName>
        <fullName evidence="4">G-protein coupled receptors family 1 profile domain-containing protein</fullName>
    </recommendedName>
</protein>
<dbReference type="OrthoDB" id="5836249at2759"/>
<dbReference type="OMA" id="WNSCIDF"/>
<evidence type="ECO:0008006" key="4">
    <source>
        <dbReference type="Google" id="ProtNLM"/>
    </source>
</evidence>
<feature type="transmembrane region" description="Helical" evidence="1">
    <location>
        <begin position="37"/>
        <end position="59"/>
    </location>
</feature>
<gene>
    <name evidence="2" type="ORF">NLS_LOCUS492</name>
</gene>
<dbReference type="AlphaFoldDB" id="A0A3P6TRB8"/>
<feature type="transmembrane region" description="Helical" evidence="1">
    <location>
        <begin position="71"/>
        <end position="97"/>
    </location>
</feature>
<evidence type="ECO:0000256" key="1">
    <source>
        <dbReference type="SAM" id="Phobius"/>
    </source>
</evidence>
<sequence>MSSALFFNDGSNGSTVEGPVCAEKGLACPALYKSMEVVSFCSTISDFIIIPLLVYLSVAKVKDCLLKYFTLNLMAICSVRTIAITVVHVINVINLFANVDEHLYQIRRWARRCLSFGYVWSHAMALYVAILCYLAYANPIFYVKHFVNKSQKLHYLILHTVLLAWNSCIDFIRQHFEVFLLHHLTHLILFIVLFIVTIMASIKICNYKPPGVNATYVMKLRRKRLFSFVIYSYATEIVVLPRFLYSLTSVICNYVGCEHQLRQTLFHNIIRQLIRALHELNSIVIVLSTIVAFEPYRQAFIAILGKQKSSTTKIDPLKG</sequence>
<keyword evidence="1" id="KW-0472">Membrane</keyword>
<name>A0A3P6TRB8_LITSI</name>
<keyword evidence="1" id="KW-0812">Transmembrane</keyword>
<keyword evidence="3" id="KW-1185">Reference proteome</keyword>
<evidence type="ECO:0000313" key="3">
    <source>
        <dbReference type="Proteomes" id="UP000277928"/>
    </source>
</evidence>
<reference evidence="2 3" key="1">
    <citation type="submission" date="2018-08" db="EMBL/GenBank/DDBJ databases">
        <authorList>
            <person name="Laetsch R D."/>
            <person name="Stevens L."/>
            <person name="Kumar S."/>
            <person name="Blaxter L. M."/>
        </authorList>
    </citation>
    <scope>NUCLEOTIDE SEQUENCE [LARGE SCALE GENOMIC DNA]</scope>
</reference>
<dbReference type="EMBL" id="UYRX01000012">
    <property type="protein sequence ID" value="VDK68628.1"/>
    <property type="molecule type" value="Genomic_DNA"/>
</dbReference>